<evidence type="ECO:0000313" key="2">
    <source>
        <dbReference type="EMBL" id="CAD9391985.1"/>
    </source>
</evidence>
<feature type="region of interest" description="Disordered" evidence="1">
    <location>
        <begin position="253"/>
        <end position="295"/>
    </location>
</feature>
<evidence type="ECO:0000256" key="1">
    <source>
        <dbReference type="SAM" id="MobiDB-lite"/>
    </source>
</evidence>
<accession>A0A7S2BBA6</accession>
<reference evidence="2" key="1">
    <citation type="submission" date="2021-01" db="EMBL/GenBank/DDBJ databases">
        <authorList>
            <person name="Corre E."/>
            <person name="Pelletier E."/>
            <person name="Niang G."/>
            <person name="Scheremetjew M."/>
            <person name="Finn R."/>
            <person name="Kale V."/>
            <person name="Holt S."/>
            <person name="Cochrane G."/>
            <person name="Meng A."/>
            <person name="Brown T."/>
            <person name="Cohen L."/>
        </authorList>
    </citation>
    <scope>NUCLEOTIDE SEQUENCE</scope>
    <source>
        <strain evidence="2">CCMP1381</strain>
    </source>
</reference>
<feature type="region of interest" description="Disordered" evidence="1">
    <location>
        <begin position="147"/>
        <end position="170"/>
    </location>
</feature>
<dbReference type="Gene3D" id="2.70.160.11">
    <property type="entry name" value="Hnrnp arginine n-methyltransferase1"/>
    <property type="match status" value="1"/>
</dbReference>
<dbReference type="AlphaFoldDB" id="A0A7S2BBA6"/>
<organism evidence="2">
    <name type="scientific">Octactis speculum</name>
    <dbReference type="NCBI Taxonomy" id="3111310"/>
    <lineage>
        <taxon>Eukaryota</taxon>
        <taxon>Sar</taxon>
        <taxon>Stramenopiles</taxon>
        <taxon>Ochrophyta</taxon>
        <taxon>Dictyochophyceae</taxon>
        <taxon>Dictyochales</taxon>
        <taxon>Dictyochaceae</taxon>
        <taxon>Octactis</taxon>
    </lineage>
</organism>
<sequence length="327" mass="35267">MTMLFMGGVLSRLLNTAPLRPEMPEWRPTVVPSRAVVFASLFRSKDLRRTLSPVSHCEGVDMHAANQLRVEIRSETGEVDAGLHATALPLSQWRHGDLTMVTDVVQLLNLDLNFPQNKDAEDEVDDDPHTRRVRLCMHPSFGCRVGGKDDDDDISRVQTGGGGGNSAEADDEPIADVVVLWVDYDMKGSTKNNISRDGDDDIRSSNGCDGGGDDMDDIGWLHGGLQTPYACQGVICLAAPLRLRNFILKEDGEKTQPRQKAARRGGIGSSCGRSTSIGEQGGKSNRFEHSPGGTAGGGVPLTLALSARLGPEGDFLVAIYNDTKEVD</sequence>
<gene>
    <name evidence="2" type="ORF">DSPE1174_LOCUS6769</name>
</gene>
<protein>
    <submittedName>
        <fullName evidence="2">Uncharacterized protein</fullName>
    </submittedName>
</protein>
<name>A0A7S2BBA6_9STRA</name>
<proteinExistence type="predicted"/>
<dbReference type="EMBL" id="HBGS01012841">
    <property type="protein sequence ID" value="CAD9391985.1"/>
    <property type="molecule type" value="Transcribed_RNA"/>
</dbReference>